<keyword evidence="1" id="KW-0472">Membrane</keyword>
<feature type="transmembrane region" description="Helical" evidence="1">
    <location>
        <begin position="347"/>
        <end position="365"/>
    </location>
</feature>
<feature type="transmembrane region" description="Helical" evidence="1">
    <location>
        <begin position="40"/>
        <end position="59"/>
    </location>
</feature>
<name>A0A133ZDT4_9FIRM</name>
<feature type="transmembrane region" description="Helical" evidence="1">
    <location>
        <begin position="144"/>
        <end position="168"/>
    </location>
</feature>
<evidence type="ECO:0000313" key="3">
    <source>
        <dbReference type="Proteomes" id="UP000070394"/>
    </source>
</evidence>
<dbReference type="InterPro" id="IPR010540">
    <property type="entry name" value="CmpB_TMEM229"/>
</dbReference>
<keyword evidence="1" id="KW-1133">Transmembrane helix</keyword>
<feature type="transmembrane region" description="Helical" evidence="1">
    <location>
        <begin position="65"/>
        <end position="88"/>
    </location>
</feature>
<dbReference type="EMBL" id="LSDA01000140">
    <property type="protein sequence ID" value="KXB53593.1"/>
    <property type="molecule type" value="Genomic_DNA"/>
</dbReference>
<dbReference type="Pfam" id="PF06541">
    <property type="entry name" value="ABC_trans_CmpB"/>
    <property type="match status" value="2"/>
</dbReference>
<evidence type="ECO:0000313" key="2">
    <source>
        <dbReference type="EMBL" id="KXB53593.1"/>
    </source>
</evidence>
<feature type="transmembrane region" description="Helical" evidence="1">
    <location>
        <begin position="274"/>
        <end position="293"/>
    </location>
</feature>
<dbReference type="AlphaFoldDB" id="A0A133ZDT4"/>
<proteinExistence type="predicted"/>
<gene>
    <name evidence="2" type="ORF">HMPREF1866_02665</name>
</gene>
<feature type="transmembrane region" description="Helical" evidence="1">
    <location>
        <begin position="109"/>
        <end position="138"/>
    </location>
</feature>
<comment type="caution">
    <text evidence="2">The sequence shown here is derived from an EMBL/GenBank/DDBJ whole genome shotgun (WGS) entry which is preliminary data.</text>
</comment>
<feature type="transmembrane region" description="Helical" evidence="1">
    <location>
        <begin position="377"/>
        <end position="403"/>
    </location>
</feature>
<feature type="transmembrane region" description="Helical" evidence="1">
    <location>
        <begin position="6"/>
        <end position="28"/>
    </location>
</feature>
<keyword evidence="3" id="KW-1185">Reference proteome</keyword>
<sequence>MKLFTGADLIIYFFIYGLLAWVLNTVIYSLKEQKYINTGVLNIPILICPSLIMTLMIIVSSGKNVSYYGMLMMAFIDYFILDKLGLFFSQRLLLKKEISPERLGYGKSLKISLINAIIITAVCFTFLKTLQPIIFSLVSLIPRIIVNIIAIVLLLLLISDIVFTYIFVRKYPMQSMDSNIAKRKNTFGEWISKNIWKRIYKLYPSLLSDDFEDSNKGISDADKLLEEQGVIFARGINAAKLIWVLFISSLIGDIVETIYVLIVGHELMRRSSFVLGPFSLVWGLGAVILTLALSKVKRQNNLSIFISGFFFGGVFEYLCSVFTEVFFGMKFWDYSYMPFNIDGRTNLLFMFFWGIVALVWFKFIYPPFSKFIEKIPPVTGSVLAVVIALFFICNGTVTSMVMIRTTDRKKHPEARNVIEQFIDNEYPNEAVRKLWPNMNFLEE</sequence>
<accession>A0A133ZDT4</accession>
<reference evidence="3" key="1">
    <citation type="submission" date="2016-01" db="EMBL/GenBank/DDBJ databases">
        <authorList>
            <person name="Mitreva M."/>
            <person name="Pepin K.H."/>
            <person name="Mihindukulasuriya K.A."/>
            <person name="Fulton R."/>
            <person name="Fronick C."/>
            <person name="O'Laughlin M."/>
            <person name="Miner T."/>
            <person name="Herter B."/>
            <person name="Rosa B.A."/>
            <person name="Cordes M."/>
            <person name="Tomlinson C."/>
            <person name="Wollam A."/>
            <person name="Palsikar V.B."/>
            <person name="Mardis E.R."/>
            <person name="Wilson R.K."/>
        </authorList>
    </citation>
    <scope>NUCLEOTIDE SEQUENCE [LARGE SCALE GENOMIC DNA]</scope>
    <source>
        <strain evidence="3">DNF00896</strain>
    </source>
</reference>
<protein>
    <recommendedName>
        <fullName evidence="4">PF06541 family protein</fullName>
    </recommendedName>
</protein>
<feature type="transmembrane region" description="Helical" evidence="1">
    <location>
        <begin position="305"/>
        <end position="327"/>
    </location>
</feature>
<evidence type="ECO:0008006" key="4">
    <source>
        <dbReference type="Google" id="ProtNLM"/>
    </source>
</evidence>
<dbReference type="RefSeq" id="WP_060932198.1">
    <property type="nucleotide sequence ID" value="NZ_KQ959848.1"/>
</dbReference>
<dbReference type="OrthoDB" id="9789229at2"/>
<dbReference type="PATRIC" id="fig|467210.3.peg.2640"/>
<keyword evidence="1" id="KW-0812">Transmembrane</keyword>
<dbReference type="STRING" id="467210.HMPREF1866_02665"/>
<dbReference type="Proteomes" id="UP000070394">
    <property type="component" value="Unassembled WGS sequence"/>
</dbReference>
<feature type="transmembrane region" description="Helical" evidence="1">
    <location>
        <begin position="241"/>
        <end position="262"/>
    </location>
</feature>
<organism evidence="2 3">
    <name type="scientific">Lachnoanaerobaculum saburreum</name>
    <dbReference type="NCBI Taxonomy" id="467210"/>
    <lineage>
        <taxon>Bacteria</taxon>
        <taxon>Bacillati</taxon>
        <taxon>Bacillota</taxon>
        <taxon>Clostridia</taxon>
        <taxon>Lachnospirales</taxon>
        <taxon>Lachnospiraceae</taxon>
        <taxon>Lachnoanaerobaculum</taxon>
    </lineage>
</organism>
<evidence type="ECO:0000256" key="1">
    <source>
        <dbReference type="SAM" id="Phobius"/>
    </source>
</evidence>